<accession>A0A2P2IWU4</accession>
<proteinExistence type="predicted"/>
<protein>
    <submittedName>
        <fullName evidence="1">Uncharacterized protein</fullName>
    </submittedName>
</protein>
<sequence length="100" mass="10421">MSSGTGPSTRGCRSHSAVGAVLTTAAATTAAKNCSPCSWRVSPSPLCSLCGIFPQSASNSFYCSSSLSSWTPTMIGAKSLSRWERGSIQPCLSFRFDTMG</sequence>
<dbReference type="EMBL" id="GGEC01005184">
    <property type="protein sequence ID" value="MBW85667.1"/>
    <property type="molecule type" value="Transcribed_RNA"/>
</dbReference>
<reference evidence="1" key="1">
    <citation type="submission" date="2018-02" db="EMBL/GenBank/DDBJ databases">
        <title>Rhizophora mucronata_Transcriptome.</title>
        <authorList>
            <person name="Meera S.P."/>
            <person name="Sreeshan A."/>
            <person name="Augustine A."/>
        </authorList>
    </citation>
    <scope>NUCLEOTIDE SEQUENCE</scope>
    <source>
        <tissue evidence="1">Leaf</tissue>
    </source>
</reference>
<evidence type="ECO:0000313" key="1">
    <source>
        <dbReference type="EMBL" id="MBW85667.1"/>
    </source>
</evidence>
<dbReference type="AlphaFoldDB" id="A0A2P2IWU4"/>
<name>A0A2P2IWU4_RHIMU</name>
<organism evidence="1">
    <name type="scientific">Rhizophora mucronata</name>
    <name type="common">Asiatic mangrove</name>
    <dbReference type="NCBI Taxonomy" id="61149"/>
    <lineage>
        <taxon>Eukaryota</taxon>
        <taxon>Viridiplantae</taxon>
        <taxon>Streptophyta</taxon>
        <taxon>Embryophyta</taxon>
        <taxon>Tracheophyta</taxon>
        <taxon>Spermatophyta</taxon>
        <taxon>Magnoliopsida</taxon>
        <taxon>eudicotyledons</taxon>
        <taxon>Gunneridae</taxon>
        <taxon>Pentapetalae</taxon>
        <taxon>rosids</taxon>
        <taxon>fabids</taxon>
        <taxon>Malpighiales</taxon>
        <taxon>Rhizophoraceae</taxon>
        <taxon>Rhizophora</taxon>
    </lineage>
</organism>